<feature type="domain" description="DUF569" evidence="1">
    <location>
        <begin position="216"/>
        <end position="293"/>
    </location>
</feature>
<dbReference type="Gramene" id="TKW08777">
    <property type="protein sequence ID" value="TKW08777"/>
    <property type="gene ID" value="SEVIR_6G047000v2"/>
</dbReference>
<gene>
    <name evidence="2" type="ORF">SEVIR_6G047000v2</name>
</gene>
<sequence length="321" mass="34736">MEVFEGAEFVRLRSLEHGTYLHAAEDGRGVLLDARGASPHAAWAVQREQSAGGGGGRGSFSGGGSPGTVHVLLRGVYGRYLGGPDPSGPLHPCRRLAAAQRDRGEREVQAVMWRAVGTASGAGVVLLHDAHGRFLRANWRCLPCRAGVAVGDGGCFGPTMKWAVEAIPSKHGQPELPLASDESDDLVQPDWVKFLDGTCPPLAGLRRWVVAAATQQREIRWVLADGSGEFREENWASFQYSGRSAILLRSKLAHLTLQFCSLTLFIRAGRHGQLTPLVTDLPRSRERLDIVVFRADTGAADQLRYPDVDKETGQQGKGVFL</sequence>
<dbReference type="PANTHER" id="PTHR31205">
    <property type="entry name" value="ACTIN CROSS-LINKING PROTEIN (DUF569)"/>
    <property type="match status" value="1"/>
</dbReference>
<dbReference type="EMBL" id="CM016557">
    <property type="protein sequence ID" value="TKW08777.1"/>
    <property type="molecule type" value="Genomic_DNA"/>
</dbReference>
<organism evidence="2 3">
    <name type="scientific">Setaria viridis</name>
    <name type="common">Green bristlegrass</name>
    <name type="synonym">Setaria italica subsp. viridis</name>
    <dbReference type="NCBI Taxonomy" id="4556"/>
    <lineage>
        <taxon>Eukaryota</taxon>
        <taxon>Viridiplantae</taxon>
        <taxon>Streptophyta</taxon>
        <taxon>Embryophyta</taxon>
        <taxon>Tracheophyta</taxon>
        <taxon>Spermatophyta</taxon>
        <taxon>Magnoliopsida</taxon>
        <taxon>Liliopsida</taxon>
        <taxon>Poales</taxon>
        <taxon>Poaceae</taxon>
        <taxon>PACMAD clade</taxon>
        <taxon>Panicoideae</taxon>
        <taxon>Panicodae</taxon>
        <taxon>Paniceae</taxon>
        <taxon>Cenchrinae</taxon>
        <taxon>Setaria</taxon>
    </lineage>
</organism>
<dbReference type="SUPFAM" id="SSF50405">
    <property type="entry name" value="Actin-crosslinking proteins"/>
    <property type="match status" value="1"/>
</dbReference>
<dbReference type="Proteomes" id="UP000298652">
    <property type="component" value="Chromosome 6"/>
</dbReference>
<accession>A0A4U6UEE1</accession>
<protein>
    <recommendedName>
        <fullName evidence="1">DUF569 domain-containing protein</fullName>
    </recommendedName>
</protein>
<dbReference type="InterPro" id="IPR008999">
    <property type="entry name" value="Actin-crosslinking"/>
</dbReference>
<evidence type="ECO:0000313" key="3">
    <source>
        <dbReference type="Proteomes" id="UP000298652"/>
    </source>
</evidence>
<evidence type="ECO:0000259" key="1">
    <source>
        <dbReference type="Pfam" id="PF22932"/>
    </source>
</evidence>
<proteinExistence type="predicted"/>
<dbReference type="CDD" id="cd23340">
    <property type="entry name" value="beta-trefoil_FSCN_ACP-like"/>
    <property type="match status" value="1"/>
</dbReference>
<dbReference type="PANTHER" id="PTHR31205:SF39">
    <property type="entry name" value="OS08G0164400 PROTEIN"/>
    <property type="match status" value="1"/>
</dbReference>
<reference evidence="2" key="1">
    <citation type="submission" date="2019-03" db="EMBL/GenBank/DDBJ databases">
        <title>WGS assembly of Setaria viridis.</title>
        <authorList>
            <person name="Huang P."/>
            <person name="Jenkins J."/>
            <person name="Grimwood J."/>
            <person name="Barry K."/>
            <person name="Healey A."/>
            <person name="Mamidi S."/>
            <person name="Sreedasyam A."/>
            <person name="Shu S."/>
            <person name="Feldman M."/>
            <person name="Wu J."/>
            <person name="Yu Y."/>
            <person name="Chen C."/>
            <person name="Johnson J."/>
            <person name="Rokhsar D."/>
            <person name="Baxter I."/>
            <person name="Schmutz J."/>
            <person name="Brutnell T."/>
            <person name="Kellogg E."/>
        </authorList>
    </citation>
    <scope>NUCLEOTIDE SEQUENCE [LARGE SCALE GENOMIC DNA]</scope>
</reference>
<dbReference type="InterPro" id="IPR054726">
    <property type="entry name" value="Ubiq_DUF569-assoc"/>
</dbReference>
<name>A0A4U6UEE1_SETVI</name>
<dbReference type="AlphaFoldDB" id="A0A4U6UEE1"/>
<evidence type="ECO:0000313" key="2">
    <source>
        <dbReference type="EMBL" id="TKW08777.1"/>
    </source>
</evidence>
<dbReference type="OMA" id="QREIRWV"/>
<dbReference type="Pfam" id="PF22932">
    <property type="entry name" value="Ubiq_DUF_assoc"/>
    <property type="match status" value="1"/>
</dbReference>
<keyword evidence="3" id="KW-1185">Reference proteome</keyword>